<comment type="caution">
    <text evidence="1">The sequence shown here is derived from an EMBL/GenBank/DDBJ whole genome shotgun (WGS) entry which is preliminary data.</text>
</comment>
<dbReference type="Proteomes" id="UP000245647">
    <property type="component" value="Unassembled WGS sequence"/>
</dbReference>
<evidence type="ECO:0000313" key="2">
    <source>
        <dbReference type="Proteomes" id="UP000245647"/>
    </source>
</evidence>
<gene>
    <name evidence="1" type="ORF">DDR33_24465</name>
</gene>
<protein>
    <recommendedName>
        <fullName evidence="3">Sugar-binding protein</fullName>
    </recommendedName>
</protein>
<evidence type="ECO:0008006" key="3">
    <source>
        <dbReference type="Google" id="ProtNLM"/>
    </source>
</evidence>
<dbReference type="EMBL" id="QEAS01000040">
    <property type="protein sequence ID" value="PWG78021.1"/>
    <property type="molecule type" value="Genomic_DNA"/>
</dbReference>
<sequence>MLSFIKKTLKKCEYGYMSEHMNSVKLIPMKISIMLVCMMCCYEVAYSQDFPKVVPPSPQSQSFEKYVNYRVALYNGVPEIDIPLHEIQLNTIKIPINLSYHASGIKYMQYDGNIGVGWTLNPGYRVNRVIYGKPDDSYEMPTDTINKITNVYFPSNGGLRNDQMLAPFVQSYYMNNATNSDKSVFYDGEYDMFTYMLPSGNGHFIIKNRQNYAVDFLEKVNNTVEFNVNNAPSQVERLQGGKIKDESGTTYYFGKSTDGIYTSEKMNTNGGQWDAYSTSWPINDIVSATGEQVHFNYTTAYEIRKNPTNITLSVREAIEGQQVPNGPLSPTSISKTNGADTRYHTFYVNQITTPSEKVVFIADKRSDQLNLNVDQYYIKEINIYSTIGNKMLKKIKFFSSRCNPHWLLDSVQICDSSRVIQTYKFEYFDLPDTQKSNPWRFSSYYADQWGYYHGGGSGASYVPTPYLHNDIAAGDVYKESAWFSFPVDQLISTAWALKVDKSRADTNTVKAFTLRKILFPTGGYREYEYDSNISLNNVSGGGLRVRRIKSFDNAGKSLTKIYKYGQNESGIGSANGLVNSSLFKSVNKICKVFPPWGQMSQYNDVGCIYNYSTVITGDGSAEEHLAVHYPQVSVYDYDNSAGVCGKTIYNFSNLGTDFSFQTDMYNRFVPNGTSGLNISGYDYWQKPVLQSSYVYASTPENGFSLKHSTINEYKTIWGTVYPGIKVSQYAFYEGDNIYAIESLSDPNQAYFSPYDSPYYSNSQYSPRLFSFYCWMPYSVGSGINLLTKSTETDYSASGNVVYTKALEYNNYNQLFRTTVFSSDDKKIVEEIKYPLDYPGLANNSVYSIGINNLLSKNAVDKVIERSSYIIDPSNQKKLVNSELYQYKSDLPVPLKAERIFTDTPLSDFVSSSGVNGMIQIDSRYKPYISFTGYDAIGNITEVSKFSDAPVCYIWGYNKRYPVAQITGANVKNVFYEGFEEIGGNSPKDICKAGHYSYIGSYNKILTNLTNGNYTLSYWQKAGANSWTLKRNTVTVSSNSYQIDINAGQIDEIRLYPSEAKMTTYTYDPLVGITSVIDTRDAVSYFYYDNFNRLKTIKDEDGNVIKSYAYHYKTSE</sequence>
<organism evidence="1 2">
    <name type="scientific">Pararcticibacter amylolyticus</name>
    <dbReference type="NCBI Taxonomy" id="2173175"/>
    <lineage>
        <taxon>Bacteria</taxon>
        <taxon>Pseudomonadati</taxon>
        <taxon>Bacteroidota</taxon>
        <taxon>Sphingobacteriia</taxon>
        <taxon>Sphingobacteriales</taxon>
        <taxon>Sphingobacteriaceae</taxon>
        <taxon>Pararcticibacter</taxon>
    </lineage>
</organism>
<name>A0A2U2P9G3_9SPHI</name>
<reference evidence="1 2" key="1">
    <citation type="submission" date="2018-04" db="EMBL/GenBank/DDBJ databases">
        <title>Pedobacter chongqingensis sp. nov., isolated from a rottenly hemp rope.</title>
        <authorList>
            <person name="Cai Y."/>
        </authorList>
    </citation>
    <scope>NUCLEOTIDE SEQUENCE [LARGE SCALE GENOMIC DNA]</scope>
    <source>
        <strain evidence="1 2">FJ4-8</strain>
    </source>
</reference>
<dbReference type="AlphaFoldDB" id="A0A2U2P9G3"/>
<accession>A0A2U2P9G3</accession>
<evidence type="ECO:0000313" key="1">
    <source>
        <dbReference type="EMBL" id="PWG78021.1"/>
    </source>
</evidence>
<proteinExistence type="predicted"/>
<keyword evidence="2" id="KW-1185">Reference proteome</keyword>